<protein>
    <submittedName>
        <fullName evidence="6">Protein bric-a-brac 2</fullName>
    </submittedName>
</protein>
<dbReference type="GO" id="GO:0048513">
    <property type="term" value="P:animal organ development"/>
    <property type="evidence" value="ECO:0007669"/>
    <property type="project" value="UniProtKB-ARBA"/>
</dbReference>
<dbReference type="EMBL" id="GGYP01006289">
    <property type="protein sequence ID" value="MDE51060.1"/>
    <property type="molecule type" value="Transcribed_RNA"/>
</dbReference>
<sequence length="293" mass="32659">MAVIKRQQHNLKLAQVLNEMLQCGSLVDVTIYCDDGQVNAHKLVLAASSTYFRNLFSRMTNAFQYPIIVLREMPVDDLKTIIQFVYHGEVNVPQNRVESLMRCANYLQIDGMASSTNSLSAILASSSTMSASTLQHQPILTSSIHPLNTTLSATNANIATTASNNINMNSNHVMMNKSHTQYTHALTAPTTAVNSKQSSRGQNRRNNSQQNNGTDHSNNSGKPRHTCPVCLKTFTHGFTLKRHMELHSNSRLTIFCEVCSKSYSCKDSYLRHKKSSGHLQHADFHHVNVNTGR</sequence>
<organism evidence="6">
    <name type="scientific">Aceria tosichella</name>
    <name type="common">wheat curl mite</name>
    <dbReference type="NCBI Taxonomy" id="561515"/>
    <lineage>
        <taxon>Eukaryota</taxon>
        <taxon>Metazoa</taxon>
        <taxon>Ecdysozoa</taxon>
        <taxon>Arthropoda</taxon>
        <taxon>Chelicerata</taxon>
        <taxon>Arachnida</taxon>
        <taxon>Acari</taxon>
        <taxon>Acariformes</taxon>
        <taxon>Trombidiformes</taxon>
        <taxon>Prostigmata</taxon>
        <taxon>Eupodina</taxon>
        <taxon>Eriophyoidea</taxon>
        <taxon>Eriophyidae</taxon>
        <taxon>Eriophyinae</taxon>
        <taxon>Aceriini</taxon>
        <taxon>Aceria</taxon>
    </lineage>
</organism>
<dbReference type="GO" id="GO:0006357">
    <property type="term" value="P:regulation of transcription by RNA polymerase II"/>
    <property type="evidence" value="ECO:0007669"/>
    <property type="project" value="TreeGrafter"/>
</dbReference>
<dbReference type="PROSITE" id="PS50157">
    <property type="entry name" value="ZINC_FINGER_C2H2_2"/>
    <property type="match status" value="1"/>
</dbReference>
<dbReference type="SMART" id="SM00355">
    <property type="entry name" value="ZnF_C2H2"/>
    <property type="match status" value="2"/>
</dbReference>
<reference evidence="6" key="1">
    <citation type="submission" date="2018-10" db="EMBL/GenBank/DDBJ databases">
        <title>Transcriptome assembly of Aceria tosichella (Wheat curl mite) Type 2.</title>
        <authorList>
            <person name="Scully E.D."/>
            <person name="Geib S.M."/>
            <person name="Palmer N.A."/>
            <person name="Gupta A.K."/>
            <person name="Sarath G."/>
            <person name="Tatineni S."/>
        </authorList>
    </citation>
    <scope>NUCLEOTIDE SEQUENCE</scope>
    <source>
        <strain evidence="6">LincolnNE</strain>
    </source>
</reference>
<feature type="domain" description="C2H2-type" evidence="5">
    <location>
        <begin position="225"/>
        <end position="252"/>
    </location>
</feature>
<dbReference type="Pfam" id="PF12874">
    <property type="entry name" value="zf-met"/>
    <property type="match status" value="1"/>
</dbReference>
<evidence type="ECO:0000256" key="3">
    <source>
        <dbReference type="SAM" id="MobiDB-lite"/>
    </source>
</evidence>
<keyword evidence="2" id="KW-0863">Zinc-finger</keyword>
<dbReference type="GO" id="GO:0003006">
    <property type="term" value="P:developmental process involved in reproduction"/>
    <property type="evidence" value="ECO:0007669"/>
    <property type="project" value="UniProtKB-ARBA"/>
</dbReference>
<dbReference type="GO" id="GO:0008270">
    <property type="term" value="F:zinc ion binding"/>
    <property type="evidence" value="ECO:0007669"/>
    <property type="project" value="UniProtKB-KW"/>
</dbReference>
<dbReference type="SMART" id="SM00225">
    <property type="entry name" value="BTB"/>
    <property type="match status" value="1"/>
</dbReference>
<evidence type="ECO:0000259" key="5">
    <source>
        <dbReference type="PROSITE" id="PS50157"/>
    </source>
</evidence>
<proteinExistence type="predicted"/>
<dbReference type="PROSITE" id="PS50097">
    <property type="entry name" value="BTB"/>
    <property type="match status" value="1"/>
</dbReference>
<dbReference type="InterPro" id="IPR013087">
    <property type="entry name" value="Znf_C2H2_type"/>
</dbReference>
<dbReference type="PROSITE" id="PS00028">
    <property type="entry name" value="ZINC_FINGER_C2H2_1"/>
    <property type="match status" value="2"/>
</dbReference>
<dbReference type="GO" id="GO:0048666">
    <property type="term" value="P:neuron development"/>
    <property type="evidence" value="ECO:0007669"/>
    <property type="project" value="UniProtKB-ARBA"/>
</dbReference>
<dbReference type="AlphaFoldDB" id="A0A6G1SMD5"/>
<name>A0A6G1SMD5_9ACAR</name>
<evidence type="ECO:0000256" key="1">
    <source>
        <dbReference type="ARBA" id="ARBA00023242"/>
    </source>
</evidence>
<dbReference type="InterPro" id="IPR051095">
    <property type="entry name" value="Dros_DevTransReg"/>
</dbReference>
<evidence type="ECO:0000259" key="4">
    <source>
        <dbReference type="PROSITE" id="PS50097"/>
    </source>
</evidence>
<accession>A0A6G1SMD5</accession>
<feature type="domain" description="BTB" evidence="4">
    <location>
        <begin position="27"/>
        <end position="94"/>
    </location>
</feature>
<dbReference type="SUPFAM" id="SSF54695">
    <property type="entry name" value="POZ domain"/>
    <property type="match status" value="1"/>
</dbReference>
<evidence type="ECO:0000256" key="2">
    <source>
        <dbReference type="PROSITE-ProRule" id="PRU00042"/>
    </source>
</evidence>
<dbReference type="GO" id="GO:0005634">
    <property type="term" value="C:nucleus"/>
    <property type="evidence" value="ECO:0007669"/>
    <property type="project" value="TreeGrafter"/>
</dbReference>
<dbReference type="CDD" id="cd18315">
    <property type="entry name" value="BTB_POZ_BAB-like"/>
    <property type="match status" value="1"/>
</dbReference>
<feature type="region of interest" description="Disordered" evidence="3">
    <location>
        <begin position="189"/>
        <end position="225"/>
    </location>
</feature>
<dbReference type="Pfam" id="PF00651">
    <property type="entry name" value="BTB"/>
    <property type="match status" value="1"/>
</dbReference>
<dbReference type="PANTHER" id="PTHR23110:SF109">
    <property type="entry name" value="FI07618P-RELATED"/>
    <property type="match status" value="1"/>
</dbReference>
<evidence type="ECO:0000313" key="6">
    <source>
        <dbReference type="EMBL" id="MDE51060.1"/>
    </source>
</evidence>
<dbReference type="SUPFAM" id="SSF57667">
    <property type="entry name" value="beta-beta-alpha zinc fingers"/>
    <property type="match status" value="1"/>
</dbReference>
<dbReference type="InterPro" id="IPR011333">
    <property type="entry name" value="SKP1/BTB/POZ_sf"/>
</dbReference>
<dbReference type="InterPro" id="IPR000210">
    <property type="entry name" value="BTB/POZ_dom"/>
</dbReference>
<dbReference type="InterPro" id="IPR036236">
    <property type="entry name" value="Znf_C2H2_sf"/>
</dbReference>
<keyword evidence="2" id="KW-0862">Zinc</keyword>
<dbReference type="PANTHER" id="PTHR23110">
    <property type="entry name" value="BTB DOMAIN TRANSCRIPTION FACTOR"/>
    <property type="match status" value="1"/>
</dbReference>
<gene>
    <name evidence="6" type="primary">bab2_1</name>
    <name evidence="6" type="ORF">g.20997</name>
</gene>
<feature type="compositionally biased region" description="Low complexity" evidence="3">
    <location>
        <begin position="194"/>
        <end position="213"/>
    </location>
</feature>
<dbReference type="Gene3D" id="3.30.710.10">
    <property type="entry name" value="Potassium Channel Kv1.1, Chain A"/>
    <property type="match status" value="1"/>
</dbReference>
<keyword evidence="1" id="KW-0539">Nucleus</keyword>
<dbReference type="Gene3D" id="3.30.160.60">
    <property type="entry name" value="Classic Zinc Finger"/>
    <property type="match status" value="1"/>
</dbReference>
<keyword evidence="2" id="KW-0479">Metal-binding</keyword>